<gene>
    <name evidence="3" type="ORF">J5A58_11600</name>
</gene>
<evidence type="ECO:0000313" key="4">
    <source>
        <dbReference type="Proteomes" id="UP000682195"/>
    </source>
</evidence>
<evidence type="ECO:0000259" key="2">
    <source>
        <dbReference type="Pfam" id="PF07853"/>
    </source>
</evidence>
<evidence type="ECO:0000256" key="1">
    <source>
        <dbReference type="SAM" id="Phobius"/>
    </source>
</evidence>
<feature type="domain" description="DUF1648" evidence="2">
    <location>
        <begin position="25"/>
        <end position="70"/>
    </location>
</feature>
<proteinExistence type="predicted"/>
<protein>
    <submittedName>
        <fullName evidence="3">DUF1648 domain-containing protein</fullName>
    </submittedName>
</protein>
<keyword evidence="1" id="KW-1133">Transmembrane helix</keyword>
<evidence type="ECO:0000313" key="3">
    <source>
        <dbReference type="EMBL" id="QUB76368.1"/>
    </source>
</evidence>
<feature type="transmembrane region" description="Helical" evidence="1">
    <location>
        <begin position="61"/>
        <end position="81"/>
    </location>
</feature>
<accession>A0ABX7XS03</accession>
<feature type="transmembrane region" description="Helical" evidence="1">
    <location>
        <begin position="20"/>
        <end position="41"/>
    </location>
</feature>
<dbReference type="InterPro" id="IPR012867">
    <property type="entry name" value="DUF1648"/>
</dbReference>
<dbReference type="Pfam" id="PF07853">
    <property type="entry name" value="DUF1648"/>
    <property type="match status" value="1"/>
</dbReference>
<feature type="transmembrane region" description="Helical" evidence="1">
    <location>
        <begin position="102"/>
        <end position="119"/>
    </location>
</feature>
<organism evidence="3 4">
    <name type="scientific">Prevotella melaninogenica</name>
    <dbReference type="NCBI Taxonomy" id="28132"/>
    <lineage>
        <taxon>Bacteria</taxon>
        <taxon>Pseudomonadati</taxon>
        <taxon>Bacteroidota</taxon>
        <taxon>Bacteroidia</taxon>
        <taxon>Bacteroidales</taxon>
        <taxon>Prevotellaceae</taxon>
        <taxon>Prevotella</taxon>
    </lineage>
</organism>
<dbReference type="EMBL" id="CP072362">
    <property type="protein sequence ID" value="QUB76368.1"/>
    <property type="molecule type" value="Genomic_DNA"/>
</dbReference>
<keyword evidence="1" id="KW-0472">Membrane</keyword>
<feature type="transmembrane region" description="Helical" evidence="1">
    <location>
        <begin position="125"/>
        <end position="145"/>
    </location>
</feature>
<sequence>MPIRSKSSNIINNHYMKSKVLSIAIIITTIVIAVFCAISGPESIILHWNLWGEAESYGSKTLILILPVISLIVFLVTVNQEKHDYDTSLLSEQSRKNKNPKAIRDVTPILLLLILYITACSARMLSMTPIVPSSLIIIAIILFIYKSRKSIKR</sequence>
<name>A0ABX7XS03_9BACT</name>
<dbReference type="Proteomes" id="UP000682195">
    <property type="component" value="Chromosome 2"/>
</dbReference>
<keyword evidence="4" id="KW-1185">Reference proteome</keyword>
<reference evidence="3 4" key="1">
    <citation type="submission" date="2021-03" db="EMBL/GenBank/DDBJ databases">
        <title>Human Oral Microbial Genomes.</title>
        <authorList>
            <person name="Johnston C.D."/>
            <person name="Chen T."/>
            <person name="Dewhirst F.E."/>
        </authorList>
    </citation>
    <scope>NUCLEOTIDE SEQUENCE [LARGE SCALE GENOMIC DNA]</scope>
    <source>
        <strain evidence="3 4">F0054</strain>
    </source>
</reference>
<keyword evidence="1" id="KW-0812">Transmembrane</keyword>